<dbReference type="STRING" id="33036.HMPREF3200_01239"/>
<gene>
    <name evidence="1" type="ORF">HMPREF3200_01239</name>
</gene>
<evidence type="ECO:0000313" key="2">
    <source>
        <dbReference type="Proteomes" id="UP000070383"/>
    </source>
</evidence>
<comment type="caution">
    <text evidence="1">The sequence shown here is derived from an EMBL/GenBank/DDBJ whole genome shotgun (WGS) entry which is preliminary data.</text>
</comment>
<reference evidence="2" key="1">
    <citation type="submission" date="2016-01" db="EMBL/GenBank/DDBJ databases">
        <authorList>
            <person name="Mitreva M."/>
            <person name="Pepin K.H."/>
            <person name="Mihindukulasuriya K.A."/>
            <person name="Fulton R."/>
            <person name="Fronick C."/>
            <person name="O'Laughlin M."/>
            <person name="Miner T."/>
            <person name="Herter B."/>
            <person name="Rosa B.A."/>
            <person name="Cordes M."/>
            <person name="Tomlinson C."/>
            <person name="Wollam A."/>
            <person name="Palsikar V.B."/>
            <person name="Mardis E.R."/>
            <person name="Wilson R.K."/>
        </authorList>
    </citation>
    <scope>NUCLEOTIDE SEQUENCE [LARGE SCALE GENOMIC DNA]</scope>
    <source>
        <strain evidence="2">MJR8151</strain>
    </source>
</reference>
<dbReference type="EMBL" id="LRPM01000047">
    <property type="protein sequence ID" value="KWZ77586.1"/>
    <property type="molecule type" value="Genomic_DNA"/>
</dbReference>
<dbReference type="Proteomes" id="UP000070383">
    <property type="component" value="Unassembled WGS sequence"/>
</dbReference>
<dbReference type="PATRIC" id="fig|33036.3.peg.1227"/>
<protein>
    <submittedName>
        <fullName evidence="1">Uncharacterized protein</fullName>
    </submittedName>
</protein>
<evidence type="ECO:0000313" key="1">
    <source>
        <dbReference type="EMBL" id="KWZ77586.1"/>
    </source>
</evidence>
<keyword evidence="2" id="KW-1185">Reference proteome</keyword>
<proteinExistence type="predicted"/>
<sequence>MVGVVLGLHRLFFYFAKVRIKRIYLFKKDILWYNKIKKVLLNGGIE</sequence>
<organism evidence="1 2">
    <name type="scientific">Anaerococcus tetradius</name>
    <dbReference type="NCBI Taxonomy" id="33036"/>
    <lineage>
        <taxon>Bacteria</taxon>
        <taxon>Bacillati</taxon>
        <taxon>Bacillota</taxon>
        <taxon>Tissierellia</taxon>
        <taxon>Tissierellales</taxon>
        <taxon>Peptoniphilaceae</taxon>
        <taxon>Anaerococcus</taxon>
    </lineage>
</organism>
<dbReference type="AlphaFoldDB" id="A0A133KDF1"/>
<accession>A0A133KDF1</accession>
<name>A0A133KDF1_9FIRM</name>